<keyword evidence="1" id="KW-0677">Repeat</keyword>
<accession>A0AA90NVX2</accession>
<feature type="repeat" description="ANK" evidence="3">
    <location>
        <begin position="260"/>
        <end position="292"/>
    </location>
</feature>
<evidence type="ECO:0000256" key="3">
    <source>
        <dbReference type="PROSITE-ProRule" id="PRU00023"/>
    </source>
</evidence>
<gene>
    <name evidence="4" type="ORF">QS748_12555</name>
</gene>
<dbReference type="Gene3D" id="1.25.40.20">
    <property type="entry name" value="Ankyrin repeat-containing domain"/>
    <property type="match status" value="3"/>
</dbReference>
<evidence type="ECO:0000256" key="2">
    <source>
        <dbReference type="ARBA" id="ARBA00023043"/>
    </source>
</evidence>
<keyword evidence="5" id="KW-1185">Reference proteome</keyword>
<evidence type="ECO:0000256" key="1">
    <source>
        <dbReference type="ARBA" id="ARBA00022737"/>
    </source>
</evidence>
<feature type="repeat" description="ANK" evidence="3">
    <location>
        <begin position="207"/>
        <end position="235"/>
    </location>
</feature>
<dbReference type="Pfam" id="PF00023">
    <property type="entry name" value="Ank"/>
    <property type="match status" value="1"/>
</dbReference>
<dbReference type="InterPro" id="IPR002110">
    <property type="entry name" value="Ankyrin_rpt"/>
</dbReference>
<dbReference type="InterPro" id="IPR036770">
    <property type="entry name" value="Ankyrin_rpt-contain_sf"/>
</dbReference>
<name>A0AA90NVX2_9GAMM</name>
<evidence type="ECO:0000313" key="5">
    <source>
        <dbReference type="Proteomes" id="UP001178148"/>
    </source>
</evidence>
<organism evidence="4 5">
    <name type="scientific">Candidatus Endonucleibacter bathymodioli</name>
    <dbReference type="NCBI Taxonomy" id="539814"/>
    <lineage>
        <taxon>Bacteria</taxon>
        <taxon>Pseudomonadati</taxon>
        <taxon>Pseudomonadota</taxon>
        <taxon>Gammaproteobacteria</taxon>
        <taxon>Oceanospirillales</taxon>
        <taxon>Endozoicomonadaceae</taxon>
        <taxon>Candidatus Endonucleibacter</taxon>
    </lineage>
</organism>
<reference evidence="4 5" key="1">
    <citation type="journal article" date="2023" name="bioRxiv">
        <title>An intranuclear bacterial parasite of deep-sea mussels expresses apoptosis inhibitors acquired from its host.</title>
        <authorList>
            <person name="Gonzalez Porras M.A."/>
            <person name="Assie A."/>
            <person name="Tietjen M."/>
            <person name="Violette M."/>
            <person name="Kleiner M."/>
            <person name="Gruber-Vodicka H."/>
            <person name="Dubilier N."/>
            <person name="Leisch N."/>
        </authorList>
    </citation>
    <scope>NUCLEOTIDE SEQUENCE [LARGE SCALE GENOMIC DNA]</scope>
    <source>
        <strain evidence="4">IAP13</strain>
    </source>
</reference>
<dbReference type="PROSITE" id="PS50297">
    <property type="entry name" value="ANK_REP_REGION"/>
    <property type="match status" value="3"/>
</dbReference>
<dbReference type="SUPFAM" id="SSF48403">
    <property type="entry name" value="Ankyrin repeat"/>
    <property type="match status" value="1"/>
</dbReference>
<feature type="repeat" description="ANK" evidence="3">
    <location>
        <begin position="395"/>
        <end position="436"/>
    </location>
</feature>
<protein>
    <submittedName>
        <fullName evidence="4">Ankyrin repeat domain-containing protein</fullName>
    </submittedName>
</protein>
<comment type="caution">
    <text evidence="4">The sequence shown here is derived from an EMBL/GenBank/DDBJ whole genome shotgun (WGS) entry which is preliminary data.</text>
</comment>
<dbReference type="PROSITE" id="PS50088">
    <property type="entry name" value="ANK_REPEAT"/>
    <property type="match status" value="5"/>
</dbReference>
<dbReference type="Pfam" id="PF12796">
    <property type="entry name" value="Ank_2"/>
    <property type="match status" value="3"/>
</dbReference>
<keyword evidence="2 3" id="KW-0040">ANK repeat</keyword>
<evidence type="ECO:0000313" key="4">
    <source>
        <dbReference type="EMBL" id="MDP0589957.1"/>
    </source>
</evidence>
<feature type="repeat" description="ANK" evidence="3">
    <location>
        <begin position="482"/>
        <end position="514"/>
    </location>
</feature>
<dbReference type="AlphaFoldDB" id="A0AA90NVX2"/>
<feature type="repeat" description="ANK" evidence="3">
    <location>
        <begin position="362"/>
        <end position="394"/>
    </location>
</feature>
<dbReference type="Proteomes" id="UP001178148">
    <property type="component" value="Unassembled WGS sequence"/>
</dbReference>
<dbReference type="EMBL" id="JASXSV010000025">
    <property type="protein sequence ID" value="MDP0589957.1"/>
    <property type="molecule type" value="Genomic_DNA"/>
</dbReference>
<sequence length="591" mass="65297">MSITFIVLTNLYIYIGESYMFCALLKCSVRSCHLIDVLLFSSIVTGIYSGVCCAVLRIDSNSFDGASVIDSVDESNSIVHDGNVQDDSSTYKDCSVLSIVSDMDDSDLLNAMQCLLNIAKKHNDDGLIKALQLSEMSNYASQENDATALQGADLNHDYIIKFLRDNIHTAPYESEGGLLTCAIPFGNNKLIELLIESGAKVNILNADQYMPLHKAVRYGEIEIVKILLNAGADVNHKCLSIHILDGRGNVRETFCPIPSDFITPLQIAILSADFEIVQILLNKKANPNAFIKCKYTPFDMAVRVNSNDILTELILAGAKMSTKNLWNGRMLQNAVATSRSPEVIQTIISNGAQDSIDLAPFDGYAPLSTAVRNKSNDLVKVLINNGADLNWRYSNGDRPLHMAAYGINEETIVDRKNIDIFEILINARVDVNCQNQHGLTPLMIIVKKPRRLDESNDTIDTIKLIISMLLSKGADINMIDEKGYTALHHAAKHGNSDFATLLVNYGANPNIKNSEGYTAVQCAAIANHIHIMRPEVSVVTMRPARMKNIARNTIRRLLLEKRKATQSLSNMIGQLGLPERIVDFLNNPQQE</sequence>
<dbReference type="PANTHER" id="PTHR24178:SF41">
    <property type="entry name" value="ANKYRIN-2 ISOFORM X1"/>
    <property type="match status" value="1"/>
</dbReference>
<dbReference type="PANTHER" id="PTHR24178">
    <property type="entry name" value="MOLTING PROTEIN MLT-4"/>
    <property type="match status" value="1"/>
</dbReference>
<proteinExistence type="predicted"/>
<dbReference type="SMART" id="SM00248">
    <property type="entry name" value="ANK"/>
    <property type="match status" value="9"/>
</dbReference>